<dbReference type="SUPFAM" id="SSF55418">
    <property type="entry name" value="eIF4e-like"/>
    <property type="match status" value="1"/>
</dbReference>
<keyword evidence="4 7" id="KW-0694">RNA-binding</keyword>
<dbReference type="GO" id="GO:0016281">
    <property type="term" value="C:eukaryotic translation initiation factor 4F complex"/>
    <property type="evidence" value="ECO:0007669"/>
    <property type="project" value="TreeGrafter"/>
</dbReference>
<dbReference type="OrthoDB" id="590761at2759"/>
<evidence type="ECO:0000256" key="7">
    <source>
        <dbReference type="RuleBase" id="RU004374"/>
    </source>
</evidence>
<reference evidence="9" key="1">
    <citation type="submission" date="2022-07" db="EMBL/GenBank/DDBJ databases">
        <authorList>
            <person name="Trinca V."/>
            <person name="Uliana J.V.C."/>
            <person name="Torres T.T."/>
            <person name="Ward R.J."/>
            <person name="Monesi N."/>
        </authorList>
    </citation>
    <scope>NUCLEOTIDE SEQUENCE</scope>
    <source>
        <strain evidence="9">HSMRA1968</strain>
        <tissue evidence="9">Whole embryos</tissue>
    </source>
</reference>
<evidence type="ECO:0000256" key="1">
    <source>
        <dbReference type="ARBA" id="ARBA00009860"/>
    </source>
</evidence>
<evidence type="ECO:0000256" key="4">
    <source>
        <dbReference type="ARBA" id="ARBA00022884"/>
    </source>
</evidence>
<evidence type="ECO:0000256" key="3">
    <source>
        <dbReference type="ARBA" id="ARBA00022845"/>
    </source>
</evidence>
<protein>
    <recommendedName>
        <fullName evidence="6">eIF-4F 25 kDa subunit</fullName>
    </recommendedName>
</protein>
<dbReference type="PANTHER" id="PTHR11960:SF8">
    <property type="entry name" value="EUKARYOTIC TRANSLATION INITIATION FACTOR 4E1-RELATED"/>
    <property type="match status" value="1"/>
</dbReference>
<sequence length="212" mass="24041">MFSIQRSIASSVGSSSGSSRSIDTIGSVASSDTDDYTRHPLNDEWSLWYLQNDRTKSWEDMQTKVTSFRTVEDFWCLHNHVLGPSGLGDMNDYSLFKNNIRPMWEDIANKYGGRWVLTLGRHQRRSDLDSMWLDTILYVIGGTSRHSEEINGIVVNVRSRGDKISLWTADCHNKSAINGIGNEFKKYLGTDARIVYEMHNANSKSSKPLVVL</sequence>
<gene>
    <name evidence="9" type="primary">eIF4E1_1</name>
    <name evidence="9" type="ORF">Bhyg_05914</name>
</gene>
<comment type="caution">
    <text evidence="9">The sequence shown here is derived from an EMBL/GenBank/DDBJ whole genome shotgun (WGS) entry which is preliminary data.</text>
</comment>
<dbReference type="InterPro" id="IPR023398">
    <property type="entry name" value="TIF_eIF4e-like"/>
</dbReference>
<evidence type="ECO:0000256" key="2">
    <source>
        <dbReference type="ARBA" id="ARBA00022540"/>
    </source>
</evidence>
<dbReference type="GO" id="GO:0000340">
    <property type="term" value="F:RNA 7-methylguanosine cap binding"/>
    <property type="evidence" value="ECO:0007669"/>
    <property type="project" value="TreeGrafter"/>
</dbReference>
<name>A0A9Q0N0I1_9DIPT</name>
<dbReference type="PROSITE" id="PS00813">
    <property type="entry name" value="IF4E"/>
    <property type="match status" value="1"/>
</dbReference>
<comment type="similarity">
    <text evidence="1 7">Belongs to the eukaryotic initiation factor 4E family.</text>
</comment>
<dbReference type="Proteomes" id="UP001151699">
    <property type="component" value="Chromosome B"/>
</dbReference>
<organism evidence="9 10">
    <name type="scientific">Pseudolycoriella hygida</name>
    <dbReference type="NCBI Taxonomy" id="35572"/>
    <lineage>
        <taxon>Eukaryota</taxon>
        <taxon>Metazoa</taxon>
        <taxon>Ecdysozoa</taxon>
        <taxon>Arthropoda</taxon>
        <taxon>Hexapoda</taxon>
        <taxon>Insecta</taxon>
        <taxon>Pterygota</taxon>
        <taxon>Neoptera</taxon>
        <taxon>Endopterygota</taxon>
        <taxon>Diptera</taxon>
        <taxon>Nematocera</taxon>
        <taxon>Sciaroidea</taxon>
        <taxon>Sciaridae</taxon>
        <taxon>Pseudolycoriella</taxon>
    </lineage>
</organism>
<dbReference type="InterPro" id="IPR019770">
    <property type="entry name" value="TIF_eIF_4E_CS"/>
</dbReference>
<keyword evidence="10" id="KW-1185">Reference proteome</keyword>
<accession>A0A9Q0N0I1</accession>
<dbReference type="GO" id="GO:0006417">
    <property type="term" value="P:regulation of translation"/>
    <property type="evidence" value="ECO:0007669"/>
    <property type="project" value="UniProtKB-KW"/>
</dbReference>
<evidence type="ECO:0000256" key="5">
    <source>
        <dbReference type="ARBA" id="ARBA00022917"/>
    </source>
</evidence>
<dbReference type="AlphaFoldDB" id="A0A9Q0N0I1"/>
<feature type="region of interest" description="Disordered" evidence="8">
    <location>
        <begin position="1"/>
        <end position="24"/>
    </location>
</feature>
<evidence type="ECO:0000256" key="8">
    <source>
        <dbReference type="SAM" id="MobiDB-lite"/>
    </source>
</evidence>
<dbReference type="EMBL" id="WJQU01000002">
    <property type="protein sequence ID" value="KAJ6640981.1"/>
    <property type="molecule type" value="Genomic_DNA"/>
</dbReference>
<keyword evidence="3" id="KW-0810">Translation regulation</keyword>
<dbReference type="GO" id="GO:0003743">
    <property type="term" value="F:translation initiation factor activity"/>
    <property type="evidence" value="ECO:0007669"/>
    <property type="project" value="UniProtKB-KW"/>
</dbReference>
<proteinExistence type="inferred from homology"/>
<dbReference type="Gene3D" id="3.30.760.10">
    <property type="entry name" value="RNA Cap, Translation Initiation Factor Eif4e"/>
    <property type="match status" value="1"/>
</dbReference>
<dbReference type="InterPro" id="IPR001040">
    <property type="entry name" value="TIF_eIF_4E"/>
</dbReference>
<keyword evidence="2 7" id="KW-0396">Initiation factor</keyword>
<evidence type="ECO:0000256" key="6">
    <source>
        <dbReference type="ARBA" id="ARBA00032656"/>
    </source>
</evidence>
<keyword evidence="5 7" id="KW-0648">Protein biosynthesis</keyword>
<dbReference type="PANTHER" id="PTHR11960">
    <property type="entry name" value="EUKARYOTIC TRANSLATION INITIATION FACTOR 4E RELATED"/>
    <property type="match status" value="1"/>
</dbReference>
<evidence type="ECO:0000313" key="10">
    <source>
        <dbReference type="Proteomes" id="UP001151699"/>
    </source>
</evidence>
<evidence type="ECO:0000313" key="9">
    <source>
        <dbReference type="EMBL" id="KAJ6640981.1"/>
    </source>
</evidence>
<dbReference type="Pfam" id="PF01652">
    <property type="entry name" value="IF4E"/>
    <property type="match status" value="1"/>
</dbReference>